<evidence type="ECO:0000313" key="1">
    <source>
        <dbReference type="EMBL" id="CNU03167.1"/>
    </source>
</evidence>
<organism evidence="1 2">
    <name type="scientific">Salmonella enterica subsp. enterica serovar Bovismorbificans</name>
    <dbReference type="NCBI Taxonomy" id="58097"/>
    <lineage>
        <taxon>Bacteria</taxon>
        <taxon>Pseudomonadati</taxon>
        <taxon>Pseudomonadota</taxon>
        <taxon>Gammaproteobacteria</taxon>
        <taxon>Enterobacterales</taxon>
        <taxon>Enterobacteriaceae</taxon>
        <taxon>Salmonella</taxon>
    </lineage>
</organism>
<dbReference type="AlphaFoldDB" id="A0A655CAL4"/>
<sequence>MHGFTGVINHQHAINAAFFFHKSVINLTHNGAALITND</sequence>
<protein>
    <submittedName>
        <fullName evidence="1">Uncharacterized protein</fullName>
    </submittedName>
</protein>
<evidence type="ECO:0000313" key="2">
    <source>
        <dbReference type="Proteomes" id="UP000039541"/>
    </source>
</evidence>
<dbReference type="EMBL" id="CQPC01000017">
    <property type="protein sequence ID" value="CNU03167.1"/>
    <property type="molecule type" value="Genomic_DNA"/>
</dbReference>
<proteinExistence type="predicted"/>
<accession>A0A655CAL4</accession>
<name>A0A655CAL4_SALET</name>
<dbReference type="Proteomes" id="UP000039541">
    <property type="component" value="Unassembled WGS sequence"/>
</dbReference>
<gene>
    <name evidence="1" type="ORF">ERS008202_01700</name>
</gene>
<reference evidence="1 2" key="1">
    <citation type="submission" date="2015-03" db="EMBL/GenBank/DDBJ databases">
        <authorList>
            <consortium name="Pathogen Informatics"/>
        </authorList>
    </citation>
    <scope>NUCLEOTIDE SEQUENCE [LARGE SCALE GENOMIC DNA]</scope>
    <source>
        <strain evidence="1 2">3476</strain>
    </source>
</reference>